<protein>
    <submittedName>
        <fullName evidence="4">Uncharacterized protein</fullName>
    </submittedName>
</protein>
<sequence length="1141" mass="123888">MTKEVSFTIKINSDGGVKKVTADAKEVGKALSEVQEEAEKAKQSVITWAQAAQAVDALQNSIAQLQGVLCDLTQAYQVQLVAETQLDTIMRQRMGSTDAEIQSVKQLCAAQQELGVIGDEVQLSGAQQMATFLKQKQSLEVLIPAMNNLVAQQNGLNATTQDAVSIGNMMGKAMQGQTEVLQRVGITFDETQKQVLQYGNESERAAMLAEVITANVGNMNAQLAKTDAGKQKQLENTLGDIKEQLGSMVQGAMPFVTIAAQTMICLAATAKLITSIKALSAAFVLTSVKGLALAVHERVVATAQNLLAASGYTATAGTAALTVAVTALYAAMTMGISIIITGLISLFSSMGDEAEDAAQNVDMLKESTDAFSSASSNAKAEIDMEVSALASLINSHKNTTKKVSELNKKYGESFGYHRTAVEWYDTLISKSKVYCAQIGYEAQAKVLASKIAAKQLEKESKQSERFQLGQQYWDGKGNTHYNWENAAGGKDYYEQLGGEVSKLASDITVLQRQYDACIKHMVQAQKELDRSRNAVRVTDANIHELTNEELNQELEQKRKDLDRVKGNDNAERQRLNREIGHLQKELNKRDAVNKREQGGVQHTQKPTVKTTARKNAPEKPVENPKTLEQIAKNISYYDNLLKKTDKDDKNKIASLAALIAKYKELQKAVQNEVDTANRPTSLDTLEDIDAQLLYQQQLRKQASKEKLSQIDAEIKRLNNLKTAFEDSSHVALKTEEIKTYEQLDAEIAFYEKQLKKATQSGRTEIQKHILALQKLRHEWDDTLATLTKPAHIGTLNSMEELDKAISYYGALQRKASAQEVENIQRTINALQHKRDALERMTQLPAMHNETHELGAMSGKKLRIELQAIGLEGIREKIHSLQKMLADTKNPLGAEQREEVQGLIGTWKRYEKVLRRSQISFTEAWGGIKSIGDGVQSLTNALEGNGDAWQTITGVVDAAIQIYQGLSGIIAIIDALTGATQQNTAATTAQGMAKTDTAAIDSKATATEVTNSAAKAAAASEETTADVAGAAAKTMKAHAGIPFAGIAMGVGMVATLIGVMASLPKFANGGIAYGPTLGIFGEYAGAANNPEVVAPLDRLKSLIGDTGSGFSGKLKARLRGRDIVLALANETRISRKKTNIKL</sequence>
<evidence type="ECO:0000256" key="2">
    <source>
        <dbReference type="SAM" id="MobiDB-lite"/>
    </source>
</evidence>
<gene>
    <name evidence="4" type="ORF">HMPREF9304_11415</name>
</gene>
<organism evidence="4 5">
    <name type="scientific">Hoylesella timonensis S9-PR14</name>
    <dbReference type="NCBI Taxonomy" id="1401062"/>
    <lineage>
        <taxon>Bacteria</taxon>
        <taxon>Pseudomonadati</taxon>
        <taxon>Bacteroidota</taxon>
        <taxon>Bacteroidia</taxon>
        <taxon>Bacteroidales</taxon>
        <taxon>Prevotellaceae</taxon>
        <taxon>Hoylesella</taxon>
    </lineage>
</organism>
<feature type="compositionally biased region" description="Polar residues" evidence="2">
    <location>
        <begin position="600"/>
        <end position="610"/>
    </location>
</feature>
<feature type="transmembrane region" description="Helical" evidence="3">
    <location>
        <begin position="1042"/>
        <end position="1062"/>
    </location>
</feature>
<keyword evidence="3" id="KW-0472">Membrane</keyword>
<keyword evidence="3" id="KW-1133">Transmembrane helix</keyword>
<name>A0A098YRH4_9BACT</name>
<feature type="region of interest" description="Disordered" evidence="2">
    <location>
        <begin position="556"/>
        <end position="622"/>
    </location>
</feature>
<dbReference type="OrthoDB" id="1414895at2"/>
<reference evidence="4 5" key="1">
    <citation type="submission" date="2014-07" db="EMBL/GenBank/DDBJ databases">
        <authorList>
            <person name="McCorrison J."/>
            <person name="Sanka R."/>
            <person name="Torralba M."/>
            <person name="Gillis M."/>
            <person name="Haft D.H."/>
            <person name="Methe B."/>
            <person name="Sutton G."/>
            <person name="Nelson K.E."/>
        </authorList>
    </citation>
    <scope>NUCLEOTIDE SEQUENCE [LARGE SCALE GENOMIC DNA]</scope>
    <source>
        <strain evidence="4 5">S9-PR14</strain>
    </source>
</reference>
<evidence type="ECO:0000313" key="5">
    <source>
        <dbReference type="Proteomes" id="UP000029723"/>
    </source>
</evidence>
<accession>A0A098YRH4</accession>
<dbReference type="AlphaFoldDB" id="A0A098YRH4"/>
<feature type="coiled-coil region" evidence="1">
    <location>
        <begin position="700"/>
        <end position="760"/>
    </location>
</feature>
<dbReference type="Proteomes" id="UP000029723">
    <property type="component" value="Unassembled WGS sequence"/>
</dbReference>
<feature type="coiled-coil region" evidence="1">
    <location>
        <begin position="813"/>
        <end position="840"/>
    </location>
</feature>
<dbReference type="EMBL" id="JRPQ01000170">
    <property type="protein sequence ID" value="KGI21243.1"/>
    <property type="molecule type" value="Genomic_DNA"/>
</dbReference>
<evidence type="ECO:0000256" key="3">
    <source>
        <dbReference type="SAM" id="Phobius"/>
    </source>
</evidence>
<proteinExistence type="predicted"/>
<keyword evidence="3" id="KW-0812">Transmembrane</keyword>
<evidence type="ECO:0000313" key="4">
    <source>
        <dbReference type="EMBL" id="KGI21243.1"/>
    </source>
</evidence>
<comment type="caution">
    <text evidence="4">The sequence shown here is derived from an EMBL/GenBank/DDBJ whole genome shotgun (WGS) entry which is preliminary data.</text>
</comment>
<keyword evidence="1" id="KW-0175">Coiled coil</keyword>
<feature type="compositionally biased region" description="Basic and acidic residues" evidence="2">
    <location>
        <begin position="556"/>
        <end position="597"/>
    </location>
</feature>
<evidence type="ECO:0000256" key="1">
    <source>
        <dbReference type="SAM" id="Coils"/>
    </source>
</evidence>
<dbReference type="RefSeq" id="WP_052046120.1">
    <property type="nucleotide sequence ID" value="NZ_JRPQ01000170.1"/>
</dbReference>